<evidence type="ECO:0000313" key="2">
    <source>
        <dbReference type="Proteomes" id="UP001157910"/>
    </source>
</evidence>
<dbReference type="InterPro" id="IPR010342">
    <property type="entry name" value="DUF938"/>
</dbReference>
<comment type="caution">
    <text evidence="1">The sequence shown here is derived from an EMBL/GenBank/DDBJ whole genome shotgun (WGS) entry which is preliminary data.</text>
</comment>
<name>A0ABY1Q1S6_9SPHN</name>
<dbReference type="Gene3D" id="3.40.50.150">
    <property type="entry name" value="Vaccinia Virus protein VP39"/>
    <property type="match status" value="1"/>
</dbReference>
<reference evidence="1 2" key="1">
    <citation type="submission" date="2017-05" db="EMBL/GenBank/DDBJ databases">
        <authorList>
            <person name="Varghese N."/>
            <person name="Submissions S."/>
        </authorList>
    </citation>
    <scope>NUCLEOTIDE SEQUENCE [LARGE SCALE GENOMIC DNA]</scope>
    <source>
        <strain evidence="1 2">SM16</strain>
    </source>
</reference>
<protein>
    <recommendedName>
        <fullName evidence="3">SAM-dependent methyltransferase</fullName>
    </recommendedName>
</protein>
<dbReference type="Pfam" id="PF06080">
    <property type="entry name" value="DUF938"/>
    <property type="match status" value="1"/>
</dbReference>
<dbReference type="RefSeq" id="WP_283404851.1">
    <property type="nucleotide sequence ID" value="NZ_FXUI01000001.1"/>
</dbReference>
<evidence type="ECO:0008006" key="3">
    <source>
        <dbReference type="Google" id="ProtNLM"/>
    </source>
</evidence>
<dbReference type="SUPFAM" id="SSF53335">
    <property type="entry name" value="S-adenosyl-L-methionine-dependent methyltransferases"/>
    <property type="match status" value="1"/>
</dbReference>
<keyword evidence="2" id="KW-1185">Reference proteome</keyword>
<gene>
    <name evidence="1" type="ORF">SAMN06296065_101201</name>
</gene>
<dbReference type="EMBL" id="FXUI01000001">
    <property type="protein sequence ID" value="SMP51925.1"/>
    <property type="molecule type" value="Genomic_DNA"/>
</dbReference>
<evidence type="ECO:0000313" key="1">
    <source>
        <dbReference type="EMBL" id="SMP51925.1"/>
    </source>
</evidence>
<sequence length="201" mass="22025">MTIDARRQAPATARNRDAILAVLREALPASGRVLEIASGTGEHAIHFAAALPQLTWQSSDPDAEARASIAAWREQAALPNLLAPIALDASASAWPVEEAQAIVCINMVHISPWAATEGLMAGAGRLLRSGSPLVLYGAYRREGRALEPSNQAFYDELRRRNPAWGLRTVEAVSHWAQEQRLDLDRCVEMPANNLMLVFRKR</sequence>
<dbReference type="PANTHER" id="PTHR20974:SF0">
    <property type="entry name" value="UPF0585 PROTEIN CG18661"/>
    <property type="match status" value="1"/>
</dbReference>
<organism evidence="1 2">
    <name type="scientific">Novosphingobium panipatense</name>
    <dbReference type="NCBI Taxonomy" id="428991"/>
    <lineage>
        <taxon>Bacteria</taxon>
        <taxon>Pseudomonadati</taxon>
        <taxon>Pseudomonadota</taxon>
        <taxon>Alphaproteobacteria</taxon>
        <taxon>Sphingomonadales</taxon>
        <taxon>Sphingomonadaceae</taxon>
        <taxon>Novosphingobium</taxon>
    </lineage>
</organism>
<dbReference type="PANTHER" id="PTHR20974">
    <property type="entry name" value="UPF0585 PROTEIN CG18661"/>
    <property type="match status" value="1"/>
</dbReference>
<accession>A0ABY1Q1S6</accession>
<dbReference type="InterPro" id="IPR029063">
    <property type="entry name" value="SAM-dependent_MTases_sf"/>
</dbReference>
<dbReference type="Proteomes" id="UP001157910">
    <property type="component" value="Unassembled WGS sequence"/>
</dbReference>
<proteinExistence type="predicted"/>